<keyword evidence="3" id="KW-1185">Reference proteome</keyword>
<protein>
    <submittedName>
        <fullName evidence="2">Steroid 5-alpha reductase family enzyme</fullName>
    </submittedName>
</protein>
<feature type="transmembrane region" description="Helical" evidence="1">
    <location>
        <begin position="6"/>
        <end position="22"/>
    </location>
</feature>
<dbReference type="STRING" id="941907.SAMN06295910_0688"/>
<feature type="transmembrane region" description="Helical" evidence="1">
    <location>
        <begin position="34"/>
        <end position="54"/>
    </location>
</feature>
<name>A0A1X7G0A8_9SPHN</name>
<keyword evidence="1" id="KW-1133">Transmembrane helix</keyword>
<dbReference type="PANTHER" id="PTHR32251">
    <property type="entry name" value="3-OXO-5-ALPHA-STEROID 4-DEHYDROGENASE"/>
    <property type="match status" value="1"/>
</dbReference>
<dbReference type="Pfam" id="PF06966">
    <property type="entry name" value="DUF1295"/>
    <property type="match status" value="1"/>
</dbReference>
<evidence type="ECO:0000313" key="2">
    <source>
        <dbReference type="EMBL" id="SMF61696.1"/>
    </source>
</evidence>
<feature type="transmembrane region" description="Helical" evidence="1">
    <location>
        <begin position="189"/>
        <end position="209"/>
    </location>
</feature>
<dbReference type="PROSITE" id="PS50244">
    <property type="entry name" value="S5A_REDUCTASE"/>
    <property type="match status" value="1"/>
</dbReference>
<evidence type="ECO:0000256" key="1">
    <source>
        <dbReference type="SAM" id="Phobius"/>
    </source>
</evidence>
<evidence type="ECO:0000313" key="3">
    <source>
        <dbReference type="Proteomes" id="UP000192934"/>
    </source>
</evidence>
<dbReference type="RefSeq" id="WP_244552410.1">
    <property type="nucleotide sequence ID" value="NZ_LT840185.1"/>
</dbReference>
<feature type="transmembrane region" description="Helical" evidence="1">
    <location>
        <begin position="114"/>
        <end position="135"/>
    </location>
</feature>
<gene>
    <name evidence="2" type="ORF">SAMN06295910_0688</name>
</gene>
<feature type="transmembrane region" description="Helical" evidence="1">
    <location>
        <begin position="156"/>
        <end position="177"/>
    </location>
</feature>
<dbReference type="Proteomes" id="UP000192934">
    <property type="component" value="Chromosome I"/>
</dbReference>
<keyword evidence="1" id="KW-0472">Membrane</keyword>
<reference evidence="3" key="1">
    <citation type="submission" date="2017-04" db="EMBL/GenBank/DDBJ databases">
        <authorList>
            <person name="Varghese N."/>
            <person name="Submissions S."/>
        </authorList>
    </citation>
    <scope>NUCLEOTIDE SEQUENCE [LARGE SCALE GENOMIC DNA]</scope>
    <source>
        <strain evidence="3">Dd16</strain>
    </source>
</reference>
<proteinExistence type="predicted"/>
<sequence>MIANGWTLSAAAALTAIWLTLVPRGTRGANWHYIHALLPPLAIALILLLPLGILRDTLTHWLAGGLAALAVIAAAWLLGTLLRNHGMMDVAYPIAPMAIAWTVAARMAPDVSATGWTALGLVSLWGVRLSIQTLRDNHGSEREPYATWRARGGRRWLWWSAFQVHLLQFVTIWIWSLPLAFAVTAPGNSLAIVAGVAIWLAGFALQASADMQLARFRRDPARRGRILDSGAWGFVRQPNYLGEALMWWGYFGCALAHPWGALAIAGPLYVTWFMGFGSAGPFKERHMARTRGAAWDAYCARVPRFFPWPRPQVQES</sequence>
<dbReference type="GO" id="GO:0016020">
    <property type="term" value="C:membrane"/>
    <property type="evidence" value="ECO:0007669"/>
    <property type="project" value="TreeGrafter"/>
</dbReference>
<dbReference type="EMBL" id="LT840185">
    <property type="protein sequence ID" value="SMF61696.1"/>
    <property type="molecule type" value="Genomic_DNA"/>
</dbReference>
<feature type="transmembrane region" description="Helical" evidence="1">
    <location>
        <begin position="60"/>
        <end position="78"/>
    </location>
</feature>
<dbReference type="InterPro" id="IPR010721">
    <property type="entry name" value="UstE-like"/>
</dbReference>
<keyword evidence="1" id="KW-0812">Transmembrane</keyword>
<dbReference type="Gene3D" id="1.20.120.1630">
    <property type="match status" value="1"/>
</dbReference>
<organism evidence="2 3">
    <name type="scientific">Allosphingosinicella indica</name>
    <dbReference type="NCBI Taxonomy" id="941907"/>
    <lineage>
        <taxon>Bacteria</taxon>
        <taxon>Pseudomonadati</taxon>
        <taxon>Pseudomonadota</taxon>
        <taxon>Alphaproteobacteria</taxon>
        <taxon>Sphingomonadales</taxon>
        <taxon>Sphingomonadaceae</taxon>
        <taxon>Allosphingosinicella</taxon>
    </lineage>
</organism>
<dbReference type="PANTHER" id="PTHR32251:SF17">
    <property type="entry name" value="STEROID 5-ALPHA REDUCTASE C-TERMINAL DOMAIN-CONTAINING PROTEIN"/>
    <property type="match status" value="1"/>
</dbReference>
<dbReference type="AlphaFoldDB" id="A0A1X7G0A8"/>
<accession>A0A1X7G0A8</accession>